<evidence type="ECO:0000313" key="3">
    <source>
        <dbReference type="Proteomes" id="UP001203665"/>
    </source>
</evidence>
<sequence>MAIQKAGIVDTVSDQIRTFRDKGQLSFPTNYEPENALKSAWLTLQDTNNKNGVCVLESCDKNSIASALLDMVVQGLTPAKKQGYFIAYGRNLVFQRSYFGTMAVTQRVTGAKSIVAQVVYADDDFDYEILPHGKKVNSHKQKLGNINKDKIIGAYCTITFPDETSFTEVMSFEEIQQSWKMSRSKESNTHKDFTQEMAKKTVTNRTCKKFINSSDDSSLVVEHFNKSDAAISEAQVGEEISENANLEFIDAEYEDVPDDPEPEVEIVDEPVNEQPKEDEFAKKDDGPDF</sequence>
<keyword evidence="3" id="KW-1185">Reference proteome</keyword>
<proteinExistence type="predicted"/>
<reference evidence="2" key="1">
    <citation type="submission" date="2022-06" db="EMBL/GenBank/DDBJ databases">
        <title>Alkalicoccobacillus porphyridii sp. nov., isolated from a marine red alga, Porphyridium purpureum and reclassification of Shouchella plakortidis and Shouchella gibsonii as Alkalicoccobacillus plakortidis comb. nov. and Alkalicoccobacillus gibsonii comb. nov.</title>
        <authorList>
            <person name="Kim K.H."/>
            <person name="Lee J.K."/>
            <person name="Han D.M."/>
            <person name="Baek J.H."/>
            <person name="Jeon C.O."/>
        </authorList>
    </citation>
    <scope>NUCLEOTIDE SEQUENCE</scope>
    <source>
        <strain evidence="2">DSM 19153</strain>
    </source>
</reference>
<dbReference type="InterPro" id="IPR004590">
    <property type="entry name" value="ssDNA_annealing_RecT"/>
</dbReference>
<accession>A0ABT0XIL1</accession>
<dbReference type="InterPro" id="IPR018330">
    <property type="entry name" value="RecT_fam"/>
</dbReference>
<dbReference type="EMBL" id="JAMQJY010000001">
    <property type="protein sequence ID" value="MCM2675600.1"/>
    <property type="molecule type" value="Genomic_DNA"/>
</dbReference>
<feature type="compositionally biased region" description="Basic and acidic residues" evidence="1">
    <location>
        <begin position="274"/>
        <end position="289"/>
    </location>
</feature>
<dbReference type="RefSeq" id="WP_251606510.1">
    <property type="nucleotide sequence ID" value="NZ_JAMQJY010000001.1"/>
</dbReference>
<dbReference type="Proteomes" id="UP001203665">
    <property type="component" value="Unassembled WGS sequence"/>
</dbReference>
<gene>
    <name evidence="2" type="ORF">NDM98_08900</name>
</gene>
<evidence type="ECO:0000313" key="2">
    <source>
        <dbReference type="EMBL" id="MCM2675600.1"/>
    </source>
</evidence>
<feature type="region of interest" description="Disordered" evidence="1">
    <location>
        <begin position="253"/>
        <end position="289"/>
    </location>
</feature>
<feature type="compositionally biased region" description="Acidic residues" evidence="1">
    <location>
        <begin position="253"/>
        <end position="271"/>
    </location>
</feature>
<dbReference type="NCBIfam" id="TIGR00616">
    <property type="entry name" value="rect"/>
    <property type="match status" value="1"/>
</dbReference>
<protein>
    <submittedName>
        <fullName evidence="2">Recombinase RecT</fullName>
    </submittedName>
</protein>
<evidence type="ECO:0000256" key="1">
    <source>
        <dbReference type="SAM" id="MobiDB-lite"/>
    </source>
</evidence>
<name>A0ABT0XIL1_9BACI</name>
<organism evidence="2 3">
    <name type="scientific">Alkalicoccobacillus plakortidis</name>
    <dbReference type="NCBI Taxonomy" id="444060"/>
    <lineage>
        <taxon>Bacteria</taxon>
        <taxon>Bacillati</taxon>
        <taxon>Bacillota</taxon>
        <taxon>Bacilli</taxon>
        <taxon>Bacillales</taxon>
        <taxon>Bacillaceae</taxon>
        <taxon>Alkalicoccobacillus</taxon>
    </lineage>
</organism>
<comment type="caution">
    <text evidence="2">The sequence shown here is derived from an EMBL/GenBank/DDBJ whole genome shotgun (WGS) entry which is preliminary data.</text>
</comment>
<dbReference type="Pfam" id="PF03837">
    <property type="entry name" value="RecT"/>
    <property type="match status" value="1"/>
</dbReference>